<comment type="caution">
    <text evidence="4">The sequence shown here is derived from an EMBL/GenBank/DDBJ whole genome shotgun (WGS) entry which is preliminary data.</text>
</comment>
<keyword evidence="1" id="KW-0479">Metal-binding</keyword>
<evidence type="ECO:0000259" key="3">
    <source>
        <dbReference type="PROSITE" id="PS50158"/>
    </source>
</evidence>
<feature type="domain" description="CCHC-type" evidence="3">
    <location>
        <begin position="45"/>
        <end position="58"/>
    </location>
</feature>
<dbReference type="InterPro" id="IPR001878">
    <property type="entry name" value="Znf_CCHC"/>
</dbReference>
<dbReference type="GO" id="GO:0003676">
    <property type="term" value="F:nucleic acid binding"/>
    <property type="evidence" value="ECO:0007669"/>
    <property type="project" value="InterPro"/>
</dbReference>
<gene>
    <name evidence="4" type="primary">Zcchc3_108</name>
    <name evidence="4" type="ORF">GTO95_0012565</name>
</gene>
<evidence type="ECO:0000313" key="4">
    <source>
        <dbReference type="EMBL" id="MBN3312985.1"/>
    </source>
</evidence>
<feature type="region of interest" description="Disordered" evidence="2">
    <location>
        <begin position="189"/>
        <end position="312"/>
    </location>
</feature>
<proteinExistence type="predicted"/>
<dbReference type="SMART" id="SM00343">
    <property type="entry name" value="ZnF_C2HC"/>
    <property type="match status" value="4"/>
</dbReference>
<name>A0A8J7NJ99_ATRSP</name>
<accession>A0A8J7NJ99</accession>
<reference evidence="4" key="1">
    <citation type="journal article" date="2021" name="Cell">
        <title>Tracing the genetic footprints of vertebrate landing in non-teleost ray-finned fishes.</title>
        <authorList>
            <person name="Bi X."/>
            <person name="Wang K."/>
            <person name="Yang L."/>
            <person name="Pan H."/>
            <person name="Jiang H."/>
            <person name="Wei Q."/>
            <person name="Fang M."/>
            <person name="Yu H."/>
            <person name="Zhu C."/>
            <person name="Cai Y."/>
            <person name="He Y."/>
            <person name="Gan X."/>
            <person name="Zeng H."/>
            <person name="Yu D."/>
            <person name="Zhu Y."/>
            <person name="Jiang H."/>
            <person name="Qiu Q."/>
            <person name="Yang H."/>
            <person name="Zhang Y.E."/>
            <person name="Wang W."/>
            <person name="Zhu M."/>
            <person name="He S."/>
            <person name="Zhang G."/>
        </authorList>
    </citation>
    <scope>NUCLEOTIDE SEQUENCE</scope>
    <source>
        <strain evidence="4">Allg_001</strain>
    </source>
</reference>
<dbReference type="PANTHER" id="PTHR46486:SF1">
    <property type="entry name" value="CCHC-TYPE DOMAIN-CONTAINING PROTEIN"/>
    <property type="match status" value="1"/>
</dbReference>
<dbReference type="GO" id="GO:0008270">
    <property type="term" value="F:zinc ion binding"/>
    <property type="evidence" value="ECO:0007669"/>
    <property type="project" value="UniProtKB-KW"/>
</dbReference>
<dbReference type="Gene3D" id="4.10.60.10">
    <property type="entry name" value="Zinc finger, CCHC-type"/>
    <property type="match status" value="2"/>
</dbReference>
<dbReference type="Proteomes" id="UP000736164">
    <property type="component" value="Unassembled WGS sequence"/>
</dbReference>
<dbReference type="EMBL" id="JAAWVO010009637">
    <property type="protein sequence ID" value="MBN3312985.1"/>
    <property type="molecule type" value="Genomic_DNA"/>
</dbReference>
<protein>
    <submittedName>
        <fullName evidence="4">ZCHC3 protein</fullName>
    </submittedName>
</protein>
<dbReference type="PROSITE" id="PS50158">
    <property type="entry name" value="ZF_CCHC"/>
    <property type="match status" value="4"/>
</dbReference>
<keyword evidence="1" id="KW-0863">Zinc-finger</keyword>
<dbReference type="Pfam" id="PF23058">
    <property type="entry name" value="RBD_ZCCHC3_2nd"/>
    <property type="match status" value="1"/>
</dbReference>
<feature type="non-terminal residue" evidence="4">
    <location>
        <position position="1"/>
    </location>
</feature>
<keyword evidence="5" id="KW-1185">Reference proteome</keyword>
<evidence type="ECO:0000313" key="5">
    <source>
        <dbReference type="Proteomes" id="UP000736164"/>
    </source>
</evidence>
<organism evidence="4 5">
    <name type="scientific">Atractosteus spatula</name>
    <name type="common">Alligator gar</name>
    <name type="synonym">Lepisosteus spatula</name>
    <dbReference type="NCBI Taxonomy" id="7917"/>
    <lineage>
        <taxon>Eukaryota</taxon>
        <taxon>Metazoa</taxon>
        <taxon>Chordata</taxon>
        <taxon>Craniata</taxon>
        <taxon>Vertebrata</taxon>
        <taxon>Euteleostomi</taxon>
        <taxon>Actinopterygii</taxon>
        <taxon>Neopterygii</taxon>
        <taxon>Holostei</taxon>
        <taxon>Semionotiformes</taxon>
        <taxon>Lepisosteidae</taxon>
        <taxon>Atractosteus</taxon>
    </lineage>
</organism>
<feature type="compositionally biased region" description="Basic and acidic residues" evidence="2">
    <location>
        <begin position="231"/>
        <end position="242"/>
    </location>
</feature>
<dbReference type="InterPro" id="IPR036875">
    <property type="entry name" value="Znf_CCHC_sf"/>
</dbReference>
<keyword evidence="1" id="KW-0862">Zinc</keyword>
<feature type="domain" description="CCHC-type" evidence="3">
    <location>
        <begin position="63"/>
        <end position="78"/>
    </location>
</feature>
<feature type="domain" description="CCHC-type" evidence="3">
    <location>
        <begin position="143"/>
        <end position="157"/>
    </location>
</feature>
<dbReference type="InterPro" id="IPR057811">
    <property type="entry name" value="RBD_ZCCHC3_2nd"/>
</dbReference>
<feature type="compositionally biased region" description="Basic and acidic residues" evidence="2">
    <location>
        <begin position="260"/>
        <end position="278"/>
    </location>
</feature>
<dbReference type="Pfam" id="PF00098">
    <property type="entry name" value="zf-CCHC"/>
    <property type="match status" value="1"/>
</dbReference>
<dbReference type="AlphaFoldDB" id="A0A8J7NJ99"/>
<evidence type="ECO:0000256" key="2">
    <source>
        <dbReference type="SAM" id="MobiDB-lite"/>
    </source>
</evidence>
<sequence length="312" mass="34013">NGKRQFLVCFRAKASEAGGAVHPPATISIGPNRGFLHYSGMPAGCWICGEFGHVASKCGAVVCRRCGELGHVVGGCPKRAACNLCGDAGHLPEPIKKTNQRTITVLTYNHYVPTELVTAYLGRYVTVVGRQSGHKENTCDIVRCHNCNKEGHLAKTCWAAKKCDGCGAKGHLLRQCKVSKPLFAQVVEAGRQKPVSTQRERGENKEPAPPPQRTETAKATTPAAPVPQVGRQEDGQNGRPEEGPWITPSKKGKRKREKRGRADPPSEGQKKRVVRENRFLVLEETELSSPEAQEQPEEAAQEMETLSPNAQR</sequence>
<feature type="compositionally biased region" description="Basic residues" evidence="2">
    <location>
        <begin position="250"/>
        <end position="259"/>
    </location>
</feature>
<feature type="non-terminal residue" evidence="4">
    <location>
        <position position="312"/>
    </location>
</feature>
<evidence type="ECO:0000256" key="1">
    <source>
        <dbReference type="PROSITE-ProRule" id="PRU00047"/>
    </source>
</evidence>
<feature type="domain" description="CCHC-type" evidence="3">
    <location>
        <begin position="162"/>
        <end position="177"/>
    </location>
</feature>
<feature type="compositionally biased region" description="Low complexity" evidence="2">
    <location>
        <begin position="217"/>
        <end position="227"/>
    </location>
</feature>
<dbReference type="SUPFAM" id="SSF57756">
    <property type="entry name" value="Retrovirus zinc finger-like domains"/>
    <property type="match status" value="2"/>
</dbReference>
<dbReference type="PANTHER" id="PTHR46486">
    <property type="entry name" value="CCHC-TYPE DOMAIN-CONTAINING PROTEIN"/>
    <property type="match status" value="1"/>
</dbReference>